<evidence type="ECO:0000256" key="1">
    <source>
        <dbReference type="ARBA" id="ARBA00008894"/>
    </source>
</evidence>
<dbReference type="InterPro" id="IPR041118">
    <property type="entry name" value="Rx_N"/>
</dbReference>
<gene>
    <name evidence="11" type="ORF">TRITD_7Bv1G185230</name>
</gene>
<dbReference type="InterPro" id="IPR027417">
    <property type="entry name" value="P-loop_NTPase"/>
</dbReference>
<feature type="domain" description="Disease resistance protein winged helix" evidence="9">
    <location>
        <begin position="425"/>
        <end position="500"/>
    </location>
</feature>
<evidence type="ECO:0000256" key="3">
    <source>
        <dbReference type="ARBA" id="ARBA00022737"/>
    </source>
</evidence>
<reference evidence="11 12" key="1">
    <citation type="submission" date="2017-09" db="EMBL/GenBank/DDBJ databases">
        <authorList>
            <consortium name="International Durum Wheat Genome Sequencing Consortium (IDWGSC)"/>
            <person name="Milanesi L."/>
        </authorList>
    </citation>
    <scope>NUCLEOTIDE SEQUENCE [LARGE SCALE GENOMIC DNA]</scope>
    <source>
        <strain evidence="12">cv. Svevo</strain>
    </source>
</reference>
<dbReference type="InterPro" id="IPR002182">
    <property type="entry name" value="NB-ARC"/>
</dbReference>
<keyword evidence="5" id="KW-0611">Plant defense</keyword>
<dbReference type="InterPro" id="IPR042197">
    <property type="entry name" value="Apaf_helical"/>
</dbReference>
<feature type="domain" description="Disease resistance N-terminal" evidence="8">
    <location>
        <begin position="9"/>
        <end position="95"/>
    </location>
</feature>
<dbReference type="GO" id="GO:0006952">
    <property type="term" value="P:defense response"/>
    <property type="evidence" value="ECO:0007669"/>
    <property type="project" value="UniProtKB-KW"/>
</dbReference>
<feature type="domain" description="R13L1/DRL21-like LRR repeat region" evidence="10">
    <location>
        <begin position="683"/>
        <end position="811"/>
    </location>
</feature>
<dbReference type="SUPFAM" id="SSF52540">
    <property type="entry name" value="P-loop containing nucleoside triphosphate hydrolases"/>
    <property type="match status" value="1"/>
</dbReference>
<evidence type="ECO:0000256" key="4">
    <source>
        <dbReference type="ARBA" id="ARBA00022741"/>
    </source>
</evidence>
<dbReference type="Gene3D" id="3.80.10.10">
    <property type="entry name" value="Ribonuclease Inhibitor"/>
    <property type="match status" value="4"/>
</dbReference>
<dbReference type="SUPFAM" id="SSF52047">
    <property type="entry name" value="RNI-like"/>
    <property type="match status" value="1"/>
</dbReference>
<evidence type="ECO:0000259" key="9">
    <source>
        <dbReference type="Pfam" id="PF23559"/>
    </source>
</evidence>
<dbReference type="InterPro" id="IPR032675">
    <property type="entry name" value="LRR_dom_sf"/>
</dbReference>
<dbReference type="AlphaFoldDB" id="A0A9R1A860"/>
<dbReference type="FunFam" id="3.40.50.300:FF:001091">
    <property type="entry name" value="Probable disease resistance protein At1g61300"/>
    <property type="match status" value="1"/>
</dbReference>
<dbReference type="Proteomes" id="UP000324705">
    <property type="component" value="Chromosome 7B"/>
</dbReference>
<dbReference type="InterPro" id="IPR056789">
    <property type="entry name" value="LRR_R13L1-DRL21"/>
</dbReference>
<sequence>MGSLLMPLLSSVAAKVGDVLVGELLRAWGLDAAHRKLERHLAAVQHILLDAEAKSRTNPAVRQWVSDLKTAAYQADDVLDNFRYEALRRRAQTRRSMPTTRKVLSYFTVDSPIVFRFSMSRKMKDVLEKIDELVVEMNNFHFLTHTKTPSIVHPQTHSRVDESEIVGKLHEKEQVVKILLEYQCDNNNVMVLPIVGMGGIGKTTLAQLVHNDQRVMHHFDLVIWICVSDQFVVEEIIRSIIEVATMKKCELIEMEALQKKLSQVLGKKRYLLVMDDVWNEDRQKWDGLRLLLCSDAGSGSAIIVTSRSNQVASVMGTIRSHQISLLNEDQSWELFHRNAFVGEVEKQDELILMARNIVQKCKGLPLAIKTIAALLRMEHHNEWFSILDSDVWKNEILRTGFIPALQLSYDHLSPEAKICFSFCVIFPKGSMLDKDMLIQLWLANDFIASETRGQQIFEVLVWRCFLQDVKTQENLLSGFRDEYIHRPTACKMHDLMHDLAESVSQNDCTILQKYSPNESMQGSTHDSLLLRDVRHLSLVSINNTRAAMKDIIAPRTIIFQEEWFGTPLIMAESKFMSLRALKAFSIKTRMTNLKHLRYLDCSYSLIRALPEATSMLYSLQTLKLIGCQNLKKLPEGMRCMINLRHIFLIGCYYLEHMPKGIGQLSYLQTLTNYVIDSDTSRGIDQLKDLNLGGALSLIGLRKVHSAENAKEGNISAKHNLKCLSLDWYGPYSTHVGDEVHNAEGILEALHPPKRLQVLQLSNYTGAQLSLWMHDSILLEHLSELSLSSCKNIKDLPPLWQLPSLVYLSLDGLHDLTRICIGNVADNGESCMSPPLFPKLETMKVSSMPKLERWHQEATGQVAVISFPQLKKLKISECPMLASIAVISFPQLKKLKISECPMLASMPRMLPLLEDLEVRWTTKIPFYHTMNQCVQSNLECKGYIEVEPAGWLMRDIHLSRFRDSDVSLKLKDLVEHAEHFEEELKRIPCRFIKKMKIIDCNCLFSFEPSQIQRNIWNRFVFVEDLWIIGCSNIVQWPTVEFRNLNYLQSLHLSNCSNLTGSLPSTSDAENVLPPRLKKLAIVSCENMMEVPKLPVSLEELHIAYCHKLVTVPTILGNARNLRRLFLAKCDALTTAVPDGMYRPTALKELNISECPMVETLTDGLLQQLLTLEGIYIGGCPDLERALASAFSRGGAYWHLVEANSHRGISTTSNGIRLEQSGEMAAAHADEAINPCPRCLCECAQCCTACLFCTLCMLC</sequence>
<comment type="similarity">
    <text evidence="1">Belongs to the disease resistance NB-LRR family.</text>
</comment>
<evidence type="ECO:0000259" key="7">
    <source>
        <dbReference type="Pfam" id="PF00931"/>
    </source>
</evidence>
<dbReference type="Gene3D" id="1.20.5.4130">
    <property type="match status" value="1"/>
</dbReference>
<evidence type="ECO:0000256" key="2">
    <source>
        <dbReference type="ARBA" id="ARBA00022614"/>
    </source>
</evidence>
<dbReference type="Pfam" id="PF18052">
    <property type="entry name" value="Rx_N"/>
    <property type="match status" value="1"/>
</dbReference>
<keyword evidence="6" id="KW-0067">ATP-binding</keyword>
<proteinExistence type="inferred from homology"/>
<keyword evidence="2" id="KW-0433">Leucine-rich repeat</keyword>
<organism evidence="11 12">
    <name type="scientific">Triticum turgidum subsp. durum</name>
    <name type="common">Durum wheat</name>
    <name type="synonym">Triticum durum</name>
    <dbReference type="NCBI Taxonomy" id="4567"/>
    <lineage>
        <taxon>Eukaryota</taxon>
        <taxon>Viridiplantae</taxon>
        <taxon>Streptophyta</taxon>
        <taxon>Embryophyta</taxon>
        <taxon>Tracheophyta</taxon>
        <taxon>Spermatophyta</taxon>
        <taxon>Magnoliopsida</taxon>
        <taxon>Liliopsida</taxon>
        <taxon>Poales</taxon>
        <taxon>Poaceae</taxon>
        <taxon>BOP clade</taxon>
        <taxon>Pooideae</taxon>
        <taxon>Triticodae</taxon>
        <taxon>Triticeae</taxon>
        <taxon>Triticinae</taxon>
        <taxon>Triticum</taxon>
    </lineage>
</organism>
<dbReference type="PRINTS" id="PR00364">
    <property type="entry name" value="DISEASERSIST"/>
</dbReference>
<dbReference type="Pfam" id="PF23559">
    <property type="entry name" value="WHD_DRP"/>
    <property type="match status" value="1"/>
</dbReference>
<dbReference type="Gramene" id="TRITD7Bv1G185230.1">
    <property type="protein sequence ID" value="TRITD7Bv1G185230.1"/>
    <property type="gene ID" value="TRITD7Bv1G185230"/>
</dbReference>
<dbReference type="Pfam" id="PF25019">
    <property type="entry name" value="LRR_R13L1-DRL21"/>
    <property type="match status" value="1"/>
</dbReference>
<dbReference type="InterPro" id="IPR058922">
    <property type="entry name" value="WHD_DRP"/>
</dbReference>
<dbReference type="GO" id="GO:0051707">
    <property type="term" value="P:response to other organism"/>
    <property type="evidence" value="ECO:0007669"/>
    <property type="project" value="UniProtKB-ARBA"/>
</dbReference>
<evidence type="ECO:0000259" key="10">
    <source>
        <dbReference type="Pfam" id="PF25019"/>
    </source>
</evidence>
<evidence type="ECO:0000313" key="12">
    <source>
        <dbReference type="Proteomes" id="UP000324705"/>
    </source>
</evidence>
<dbReference type="GO" id="GO:0005524">
    <property type="term" value="F:ATP binding"/>
    <property type="evidence" value="ECO:0007669"/>
    <property type="project" value="UniProtKB-KW"/>
</dbReference>
<dbReference type="PANTHER" id="PTHR36766:SF40">
    <property type="entry name" value="DISEASE RESISTANCE PROTEIN RGA3"/>
    <property type="match status" value="1"/>
</dbReference>
<dbReference type="OMA" id="WHLVEAN"/>
<dbReference type="EMBL" id="LT934124">
    <property type="protein sequence ID" value="VAI91479.1"/>
    <property type="molecule type" value="Genomic_DNA"/>
</dbReference>
<dbReference type="SUPFAM" id="SSF52058">
    <property type="entry name" value="L domain-like"/>
    <property type="match status" value="1"/>
</dbReference>
<dbReference type="Gene3D" id="3.40.50.300">
    <property type="entry name" value="P-loop containing nucleotide triphosphate hydrolases"/>
    <property type="match status" value="1"/>
</dbReference>
<protein>
    <submittedName>
        <fullName evidence="11">Uncharacterized protein</fullName>
    </submittedName>
</protein>
<keyword evidence="4" id="KW-0547">Nucleotide-binding</keyword>
<dbReference type="Pfam" id="PF00931">
    <property type="entry name" value="NB-ARC"/>
    <property type="match status" value="1"/>
</dbReference>
<dbReference type="Gene3D" id="1.10.8.430">
    <property type="entry name" value="Helical domain of apoptotic protease-activating factors"/>
    <property type="match status" value="1"/>
</dbReference>
<evidence type="ECO:0000259" key="8">
    <source>
        <dbReference type="Pfam" id="PF18052"/>
    </source>
</evidence>
<keyword evidence="12" id="KW-1185">Reference proteome</keyword>
<evidence type="ECO:0000256" key="6">
    <source>
        <dbReference type="ARBA" id="ARBA00022840"/>
    </source>
</evidence>
<dbReference type="GO" id="GO:0043531">
    <property type="term" value="F:ADP binding"/>
    <property type="evidence" value="ECO:0007669"/>
    <property type="project" value="InterPro"/>
</dbReference>
<feature type="domain" description="NB-ARC" evidence="7">
    <location>
        <begin position="172"/>
        <end position="343"/>
    </location>
</feature>
<accession>A0A9R1A860</accession>
<keyword evidence="3" id="KW-0677">Repeat</keyword>
<evidence type="ECO:0000256" key="5">
    <source>
        <dbReference type="ARBA" id="ARBA00022821"/>
    </source>
</evidence>
<dbReference type="PANTHER" id="PTHR36766">
    <property type="entry name" value="PLANT BROAD-SPECTRUM MILDEW RESISTANCE PROTEIN RPW8"/>
    <property type="match status" value="1"/>
</dbReference>
<name>A0A9R1A860_TRITD</name>
<evidence type="ECO:0000313" key="11">
    <source>
        <dbReference type="EMBL" id="VAI91479.1"/>
    </source>
</evidence>